<dbReference type="GeneID" id="84234328"/>
<evidence type="ECO:0000259" key="1">
    <source>
        <dbReference type="Pfam" id="PF06985"/>
    </source>
</evidence>
<dbReference type="InterPro" id="IPR010730">
    <property type="entry name" value="HET"/>
</dbReference>
<sequence length="585" mass="65988">MRLVHTTTLKLHEFPPKGIPPYAILSHTWGCDEVTFQDMMNSCPPSTKLGYNKIICCSEQARGAGLEYVWIDTCCIDKKSSVELSEAINSMFQWYRQAAVCYVYLNDMHITTPAFEVYSQLLGSRWFKRGWTLQELIASDLRVVFSSTWVKIGLSSKERLELPKFRIKESFYAQIPDITQHLCHITGIPIDILQGDSLEQTSIAQRMSWAAYRETTRVEDEAYCLLGIFDVNMPLLYGEGRRAFLRLQEEILKSSDDQSILAHISPTLEAPVGLLAQSPAFFALAGDIGKSDRSWTTSEDAVALTKQGLKIYSTICPLSSGSACLAILDCTVGRSSVARPAIYLERQEGSKDCYQRYSHRFLLILSPQRPGLGCHMIWRPTMLDISINALLEQINFDQAYKKTIHIPFKCADNTLIRLPTVRVEEIDKRLVLLSVEPKNSWDHDTKTVQLSSGVRTSEGTQAVFHIQDKGSGLNLDLLVGFDPKEFDEEKSRIWAAWCLLIPLGADRISHRQPKSTNTLSEARKNNICSDSLSLRQTKAQQSVVDLGCSFQYLVQASIEAIKFLGRQEVILQVRLLSKPKPQETC</sequence>
<reference evidence="3" key="2">
    <citation type="journal article" date="2018" name="Nat. Commun.">
        <title>Extreme sensitivity to ultraviolet light in the fungal pathogen causing white-nose syndrome of bats.</title>
        <authorList>
            <person name="Palmer J.M."/>
            <person name="Drees K.P."/>
            <person name="Foster J.T."/>
            <person name="Lindner D.L."/>
        </authorList>
    </citation>
    <scope>NUCLEOTIDE SEQUENCE [LARGE SCALE GENOMIC DNA]</scope>
    <source>
        <strain evidence="3">UAMH 10579</strain>
    </source>
</reference>
<proteinExistence type="predicted"/>
<organism evidence="2 3">
    <name type="scientific">Pseudogymnoascus verrucosus</name>
    <dbReference type="NCBI Taxonomy" id="342668"/>
    <lineage>
        <taxon>Eukaryota</taxon>
        <taxon>Fungi</taxon>
        <taxon>Dikarya</taxon>
        <taxon>Ascomycota</taxon>
        <taxon>Pezizomycotina</taxon>
        <taxon>Leotiomycetes</taxon>
        <taxon>Thelebolales</taxon>
        <taxon>Thelebolaceae</taxon>
        <taxon>Pseudogymnoascus</taxon>
    </lineage>
</organism>
<dbReference type="AlphaFoldDB" id="A0A2P6FGW3"/>
<dbReference type="Pfam" id="PF06985">
    <property type="entry name" value="HET"/>
    <property type="match status" value="1"/>
</dbReference>
<dbReference type="RefSeq" id="XP_059320213.1">
    <property type="nucleotide sequence ID" value="XM_059464230.1"/>
</dbReference>
<evidence type="ECO:0000313" key="2">
    <source>
        <dbReference type="EMBL" id="PQM43883.1"/>
    </source>
</evidence>
<accession>A0A2P6FGW3</accession>
<dbReference type="Proteomes" id="UP000091956">
    <property type="component" value="Unassembled WGS sequence"/>
</dbReference>
<dbReference type="PANTHER" id="PTHR10622:SF10">
    <property type="entry name" value="HET DOMAIN-CONTAINING PROTEIN"/>
    <property type="match status" value="1"/>
</dbReference>
<dbReference type="STRING" id="342668.A0A2P6FGW3"/>
<reference evidence="2 3" key="1">
    <citation type="submission" date="2016-03" db="EMBL/GenBank/DDBJ databases">
        <title>Comparative genomics of Pseudogymnoascus destructans, the fungus causing white-nose syndrome of bats.</title>
        <authorList>
            <person name="Palmer J.M."/>
            <person name="Drees K.P."/>
            <person name="Foster J.T."/>
            <person name="Lindner D.L."/>
        </authorList>
    </citation>
    <scope>NUCLEOTIDE SEQUENCE [LARGE SCALE GENOMIC DNA]</scope>
    <source>
        <strain evidence="2 3">UAMH 10579</strain>
    </source>
</reference>
<gene>
    <name evidence="2" type="ORF">VE01_10779</name>
</gene>
<dbReference type="EMBL" id="KV460225">
    <property type="protein sequence ID" value="PQM43883.1"/>
    <property type="molecule type" value="Genomic_DNA"/>
</dbReference>
<dbReference type="PANTHER" id="PTHR10622">
    <property type="entry name" value="HET DOMAIN-CONTAINING PROTEIN"/>
    <property type="match status" value="1"/>
</dbReference>
<evidence type="ECO:0000313" key="3">
    <source>
        <dbReference type="Proteomes" id="UP000091956"/>
    </source>
</evidence>
<keyword evidence="3" id="KW-1185">Reference proteome</keyword>
<name>A0A2P6FGW3_9PEZI</name>
<protein>
    <recommendedName>
        <fullName evidence="1">Heterokaryon incompatibility domain-containing protein</fullName>
    </recommendedName>
</protein>
<feature type="domain" description="Heterokaryon incompatibility" evidence="1">
    <location>
        <begin position="22"/>
        <end position="108"/>
    </location>
</feature>